<evidence type="ECO:0000313" key="2">
    <source>
        <dbReference type="EMBL" id="CAB3267585.1"/>
    </source>
</evidence>
<dbReference type="InterPro" id="IPR036291">
    <property type="entry name" value="NAD(P)-bd_dom_sf"/>
</dbReference>
<dbReference type="AlphaFoldDB" id="A0A6F9DXI6"/>
<accession>A0A6F9DXI6</accession>
<dbReference type="PANTHER" id="PTHR43245">
    <property type="entry name" value="BIFUNCTIONAL POLYMYXIN RESISTANCE PROTEIN ARNA"/>
    <property type="match status" value="1"/>
</dbReference>
<dbReference type="PANTHER" id="PTHR43245:SF23">
    <property type="entry name" value="NAD(P)-BINDING DOMAIN-CONTAINING PROTEIN"/>
    <property type="match status" value="1"/>
</dbReference>
<dbReference type="CDD" id="cd08946">
    <property type="entry name" value="SDR_e"/>
    <property type="match status" value="1"/>
</dbReference>
<dbReference type="Gene3D" id="3.40.50.720">
    <property type="entry name" value="NAD(P)-binding Rossmann-like Domain"/>
    <property type="match status" value="1"/>
</dbReference>
<protein>
    <submittedName>
        <fullName evidence="2">UDP-glucuronic acid decarboxylase 1-like</fullName>
    </submittedName>
</protein>
<evidence type="ECO:0000259" key="1">
    <source>
        <dbReference type="Pfam" id="PF01370"/>
    </source>
</evidence>
<dbReference type="Pfam" id="PF01370">
    <property type="entry name" value="Epimerase"/>
    <property type="match status" value="1"/>
</dbReference>
<feature type="domain" description="NAD-dependent epimerase/dehydratase" evidence="1">
    <location>
        <begin position="26"/>
        <end position="252"/>
    </location>
</feature>
<dbReference type="SUPFAM" id="SSF51735">
    <property type="entry name" value="NAD(P)-binding Rossmann-fold domains"/>
    <property type="match status" value="1"/>
</dbReference>
<dbReference type="InterPro" id="IPR050177">
    <property type="entry name" value="Lipid_A_modif_metabolic_enz"/>
</dbReference>
<dbReference type="EMBL" id="LR791723">
    <property type="protein sequence ID" value="CAB3267585.1"/>
    <property type="molecule type" value="mRNA"/>
</dbReference>
<name>A0A6F9DXI6_9ASCI</name>
<dbReference type="InterPro" id="IPR001509">
    <property type="entry name" value="Epimerase_deHydtase"/>
</dbReference>
<proteinExistence type="evidence at transcript level"/>
<organism evidence="2">
    <name type="scientific">Phallusia mammillata</name>
    <dbReference type="NCBI Taxonomy" id="59560"/>
    <lineage>
        <taxon>Eukaryota</taxon>
        <taxon>Metazoa</taxon>
        <taxon>Chordata</taxon>
        <taxon>Tunicata</taxon>
        <taxon>Ascidiacea</taxon>
        <taxon>Phlebobranchia</taxon>
        <taxon>Ascidiidae</taxon>
        <taxon>Phallusia</taxon>
    </lineage>
</organism>
<gene>
    <name evidence="2" type="primary">Uxs1-002</name>
</gene>
<sequence length="333" mass="37182">MNGDANTISDAFLPAEKKLQKESHTVLVTGGAGYLGSRLCALLLECGYKVIIYDCFLWGITPILPFLGHPNLSVIKGDVCDETQMKAVLPLCDTIVHLAAIVGYPACVKEPELAVEVNELATKKIARNLKPWQQLIFASTGSCYGAVKGTCTEETPLVPLSLYGKTKAESEKCVLGFGGVALRMATLFGVSFRMRLDLLVNDLTYQAIEKGELNLYQGWFRRTFLHVKDAARAFLFAIRNYDSMKGEAFNVGCNELNLTKREVVQKIQQKIPDFTFTEEQTDKDQDKRDYEVSYNKLRKLGFRARESLDSGIEELVQILPLFSEADVRICKNV</sequence>
<reference evidence="2" key="1">
    <citation type="submission" date="2020-04" db="EMBL/GenBank/DDBJ databases">
        <authorList>
            <person name="Neveu A P."/>
        </authorList>
    </citation>
    <scope>NUCLEOTIDE SEQUENCE</scope>
    <source>
        <tissue evidence="2">Whole embryo</tissue>
    </source>
</reference>